<protein>
    <submittedName>
        <fullName evidence="2">Stichopin</fullName>
    </submittedName>
</protein>
<name>A0A346TLN7_STIJA</name>
<dbReference type="AlphaFoldDB" id="A0A346TLN7"/>
<evidence type="ECO:0000256" key="1">
    <source>
        <dbReference type="SAM" id="SignalP"/>
    </source>
</evidence>
<keyword evidence="1" id="KW-0732">Signal</keyword>
<reference evidence="2" key="1">
    <citation type="submission" date="2018-07" db="EMBL/GenBank/DDBJ databases">
        <title>Neuropeptide precursors identification based on transcriptomic and neuropeptidomic analysis of circumoral nerve ring in sea cucumber.</title>
        <authorList>
            <person name="Chen M.Y."/>
            <person name="Hou Y.Y."/>
            <person name="Elphick M.R."/>
        </authorList>
    </citation>
    <scope>NUCLEOTIDE SEQUENCE</scope>
    <source>
        <tissue evidence="2">Circumoral nerve ring</tissue>
    </source>
</reference>
<feature type="chain" id="PRO_5016774966" evidence="1">
    <location>
        <begin position="23"/>
        <end position="39"/>
    </location>
</feature>
<accession>A0A346TLN7</accession>
<dbReference type="EMBL" id="MH636354">
    <property type="protein sequence ID" value="AXU40277.1"/>
    <property type="molecule type" value="mRNA"/>
</dbReference>
<feature type="signal peptide" evidence="1">
    <location>
        <begin position="1"/>
        <end position="22"/>
    </location>
</feature>
<organism evidence="2">
    <name type="scientific">Stichopus japonicus</name>
    <name type="common">Sea cucumber</name>
    <dbReference type="NCBI Taxonomy" id="307972"/>
    <lineage>
        <taxon>Eukaryota</taxon>
        <taxon>Metazoa</taxon>
        <taxon>Echinodermata</taxon>
        <taxon>Eleutherozoa</taxon>
        <taxon>Echinozoa</taxon>
        <taxon>Holothuroidea</taxon>
        <taxon>Aspidochirotacea</taxon>
        <taxon>Aspidochirotida</taxon>
        <taxon>Stichopodidae</taxon>
        <taxon>Apostichopus</taxon>
    </lineage>
</organism>
<evidence type="ECO:0000313" key="2">
    <source>
        <dbReference type="EMBL" id="AXU40277.1"/>
    </source>
</evidence>
<proteinExistence type="evidence at transcript level"/>
<sequence length="39" mass="4179">MFARAVILLAVLACAALTTVSADRQGWPACYDSKGNYKC</sequence>